<feature type="compositionally biased region" description="Basic and acidic residues" evidence="1">
    <location>
        <begin position="69"/>
        <end position="92"/>
    </location>
</feature>
<accession>A0A0D2BZV3</accession>
<reference evidence="2 3" key="1">
    <citation type="submission" date="2015-01" db="EMBL/GenBank/DDBJ databases">
        <title>The Genome Sequence of Exophiala oligosperma CBS72588.</title>
        <authorList>
            <consortium name="The Broad Institute Genomics Platform"/>
            <person name="Cuomo C."/>
            <person name="de Hoog S."/>
            <person name="Gorbushina A."/>
            <person name="Stielow B."/>
            <person name="Teixiera M."/>
            <person name="Abouelleil A."/>
            <person name="Chapman S.B."/>
            <person name="Priest M."/>
            <person name="Young S.K."/>
            <person name="Wortman J."/>
            <person name="Nusbaum C."/>
            <person name="Birren B."/>
        </authorList>
    </citation>
    <scope>NUCLEOTIDE SEQUENCE [LARGE SCALE GENOMIC DNA]</scope>
    <source>
        <strain evidence="2 3">CBS 72588</strain>
    </source>
</reference>
<protein>
    <submittedName>
        <fullName evidence="2">Uncharacterized protein</fullName>
    </submittedName>
</protein>
<feature type="region of interest" description="Disordered" evidence="1">
    <location>
        <begin position="13"/>
        <end position="163"/>
    </location>
</feature>
<evidence type="ECO:0000313" key="3">
    <source>
        <dbReference type="Proteomes" id="UP000053342"/>
    </source>
</evidence>
<dbReference type="EMBL" id="KN847336">
    <property type="protein sequence ID" value="KIW42962.1"/>
    <property type="molecule type" value="Genomic_DNA"/>
</dbReference>
<organism evidence="2 3">
    <name type="scientific">Exophiala oligosperma</name>
    <dbReference type="NCBI Taxonomy" id="215243"/>
    <lineage>
        <taxon>Eukaryota</taxon>
        <taxon>Fungi</taxon>
        <taxon>Dikarya</taxon>
        <taxon>Ascomycota</taxon>
        <taxon>Pezizomycotina</taxon>
        <taxon>Eurotiomycetes</taxon>
        <taxon>Chaetothyriomycetidae</taxon>
        <taxon>Chaetothyriales</taxon>
        <taxon>Herpotrichiellaceae</taxon>
        <taxon>Exophiala</taxon>
    </lineage>
</organism>
<dbReference type="AlphaFoldDB" id="A0A0D2BZV3"/>
<dbReference type="VEuPathDB" id="FungiDB:PV06_06455"/>
<feature type="compositionally biased region" description="Basic and acidic residues" evidence="1">
    <location>
        <begin position="145"/>
        <end position="163"/>
    </location>
</feature>
<evidence type="ECO:0000313" key="2">
    <source>
        <dbReference type="EMBL" id="KIW42962.1"/>
    </source>
</evidence>
<dbReference type="Proteomes" id="UP000053342">
    <property type="component" value="Unassembled WGS sequence"/>
</dbReference>
<feature type="compositionally biased region" description="Basic and acidic residues" evidence="1">
    <location>
        <begin position="51"/>
        <end position="61"/>
    </location>
</feature>
<proteinExistence type="predicted"/>
<keyword evidence="3" id="KW-1185">Reference proteome</keyword>
<gene>
    <name evidence="2" type="ORF">PV06_06455</name>
</gene>
<dbReference type="RefSeq" id="XP_016263178.1">
    <property type="nucleotide sequence ID" value="XM_016407574.1"/>
</dbReference>
<evidence type="ECO:0000256" key="1">
    <source>
        <dbReference type="SAM" id="MobiDB-lite"/>
    </source>
</evidence>
<sequence length="163" mass="18438">MVQTVTENVVHEIITSDIPTPHGEVTAPKTVAPAEAERRREAQEQQTTEQTFREVDERQMMERTQNGRGGREGQHDTEKEQGHQATSERIDEAQTTPPREMGQADNSPTTDKVLPDDAEQGWIDNQMRRDREESLFAPEPPSPIDESKKAEKTAPQRGIEKEP</sequence>
<dbReference type="HOGENOM" id="CLU_1627057_0_0_1"/>
<name>A0A0D2BZV3_9EURO</name>
<dbReference type="GeneID" id="27358529"/>